<dbReference type="InterPro" id="IPR043519">
    <property type="entry name" value="NT_sf"/>
</dbReference>
<reference evidence="2 3" key="1">
    <citation type="submission" date="2020-08" db="EMBL/GenBank/DDBJ databases">
        <title>Sequencing the genomes of 1000 actinobacteria strains.</title>
        <authorList>
            <person name="Klenk H.-P."/>
        </authorList>
    </citation>
    <scope>NUCLEOTIDE SEQUENCE [LARGE SCALE GENOMIC DNA]</scope>
    <source>
        <strain evidence="2 3">DSM 43582</strain>
    </source>
</reference>
<keyword evidence="3" id="KW-1185">Reference proteome</keyword>
<sequence>MARTVAEGFDVFLERLTPLPSQRTAAAAHRSRVETSLKKSLSVLVMRETGSFHHGTGVRHYSDVDVLVSIGNTKPGSSDTALNWVKSALSASFPTTTVRISRPAVVVEFAGGAETWEVIPGFLKSSDPSPLYDIPGAASGWLESAPTVHLDYVNECNQKNGVQGAAKKLARLVKAWKYYCNVPVSSFYLEMRAAQHMATQSGFIAVWDVCLLLEDLRDNGLAAMNDPKGRTGRFHPCSSDYRKTDALSKLSTAASRARKALDAYQNDKFDDAFHYLDLLFGGQFPAR</sequence>
<dbReference type="CDD" id="cd05400">
    <property type="entry name" value="NT_2-5OAS_ClassI-CCAase"/>
    <property type="match status" value="1"/>
</dbReference>
<gene>
    <name evidence="2" type="ORF">BJY24_002779</name>
</gene>
<comment type="caution">
    <text evidence="2">The sequence shown here is derived from an EMBL/GenBank/DDBJ whole genome shotgun (WGS) entry which is preliminary data.</text>
</comment>
<evidence type="ECO:0000313" key="2">
    <source>
        <dbReference type="EMBL" id="MBB5913912.1"/>
    </source>
</evidence>
<dbReference type="RefSeq" id="WP_169336456.1">
    <property type="nucleotide sequence ID" value="NZ_JACHIT010000001.1"/>
</dbReference>
<dbReference type="Pfam" id="PF18144">
    <property type="entry name" value="SMODS"/>
    <property type="match status" value="1"/>
</dbReference>
<dbReference type="SUPFAM" id="SSF81301">
    <property type="entry name" value="Nucleotidyltransferase"/>
    <property type="match status" value="1"/>
</dbReference>
<evidence type="ECO:0000256" key="1">
    <source>
        <dbReference type="ARBA" id="ARBA00023118"/>
    </source>
</evidence>
<protein>
    <recommendedName>
        <fullName evidence="4">Nucleotidyltransferase</fullName>
    </recommendedName>
</protein>
<dbReference type="GO" id="GO:0051607">
    <property type="term" value="P:defense response to virus"/>
    <property type="evidence" value="ECO:0007669"/>
    <property type="project" value="UniProtKB-KW"/>
</dbReference>
<dbReference type="Proteomes" id="UP000540412">
    <property type="component" value="Unassembled WGS sequence"/>
</dbReference>
<name>A0A7W9PD06_9NOCA</name>
<dbReference type="InterPro" id="IPR006116">
    <property type="entry name" value="NT_2-5OAS_ClassI-CCAase"/>
</dbReference>
<dbReference type="GO" id="GO:0016779">
    <property type="term" value="F:nucleotidyltransferase activity"/>
    <property type="evidence" value="ECO:0007669"/>
    <property type="project" value="InterPro"/>
</dbReference>
<dbReference type="AlphaFoldDB" id="A0A7W9PD06"/>
<proteinExistence type="predicted"/>
<accession>A0A7W9PD06</accession>
<dbReference type="EMBL" id="JACHIT010000001">
    <property type="protein sequence ID" value="MBB5913912.1"/>
    <property type="molecule type" value="Genomic_DNA"/>
</dbReference>
<evidence type="ECO:0008006" key="4">
    <source>
        <dbReference type="Google" id="ProtNLM"/>
    </source>
</evidence>
<organism evidence="2 3">
    <name type="scientific">Nocardia transvalensis</name>
    <dbReference type="NCBI Taxonomy" id="37333"/>
    <lineage>
        <taxon>Bacteria</taxon>
        <taxon>Bacillati</taxon>
        <taxon>Actinomycetota</taxon>
        <taxon>Actinomycetes</taxon>
        <taxon>Mycobacteriales</taxon>
        <taxon>Nocardiaceae</taxon>
        <taxon>Nocardia</taxon>
    </lineage>
</organism>
<keyword evidence="1" id="KW-0051">Antiviral defense</keyword>
<evidence type="ECO:0000313" key="3">
    <source>
        <dbReference type="Proteomes" id="UP000540412"/>
    </source>
</evidence>